<dbReference type="AlphaFoldDB" id="A0A1H4MHL0"/>
<keyword evidence="3" id="KW-1185">Reference proteome</keyword>
<accession>A0A1H4MHL0</accession>
<dbReference type="EMBL" id="FNSL01000001">
    <property type="protein sequence ID" value="SEB82600.1"/>
    <property type="molecule type" value="Genomic_DNA"/>
</dbReference>
<gene>
    <name evidence="2" type="ORF">SAMN05216452_3326</name>
</gene>
<protein>
    <submittedName>
        <fullName evidence="2">Nitrogen fixation protein FixH</fullName>
    </submittedName>
</protein>
<organism evidence="2 3">
    <name type="scientific">Nitratireductor aquibiodomus</name>
    <dbReference type="NCBI Taxonomy" id="204799"/>
    <lineage>
        <taxon>Bacteria</taxon>
        <taxon>Pseudomonadati</taxon>
        <taxon>Pseudomonadota</taxon>
        <taxon>Alphaproteobacteria</taxon>
        <taxon>Hyphomicrobiales</taxon>
        <taxon>Phyllobacteriaceae</taxon>
        <taxon>Nitratireductor</taxon>
    </lineage>
</organism>
<evidence type="ECO:0000313" key="2">
    <source>
        <dbReference type="EMBL" id="SEB82600.1"/>
    </source>
</evidence>
<dbReference type="Proteomes" id="UP000199064">
    <property type="component" value="Unassembled WGS sequence"/>
</dbReference>
<sequence>MSGKVQKQKEFTGWHMLAIMVAFFGVIITVNLTMAFYAQSSWTGLIVKNTYVASQTFNERAEEGRQQAALGWKGELSVEGDAITYRLLDASGDPIPLESVTMVMHRPVTADEDVTLQMQRRSDGGFGVDHGPGDGTWVINITAQAGLEHPYRDVRRITIVGGELR</sequence>
<keyword evidence="1" id="KW-0472">Membrane</keyword>
<evidence type="ECO:0000256" key="1">
    <source>
        <dbReference type="SAM" id="Phobius"/>
    </source>
</evidence>
<keyword evidence="1" id="KW-0812">Transmembrane</keyword>
<dbReference type="InterPro" id="IPR018037">
    <property type="entry name" value="FixH_proteobacterial"/>
</dbReference>
<dbReference type="Pfam" id="PF05751">
    <property type="entry name" value="FixH"/>
    <property type="match status" value="1"/>
</dbReference>
<proteinExistence type="predicted"/>
<dbReference type="PIRSF" id="PIRSF011386">
    <property type="entry name" value="FixH"/>
    <property type="match status" value="1"/>
</dbReference>
<dbReference type="RefSeq" id="WP_090329517.1">
    <property type="nucleotide sequence ID" value="NZ_FNSL01000001.1"/>
</dbReference>
<feature type="transmembrane region" description="Helical" evidence="1">
    <location>
        <begin position="12"/>
        <end position="38"/>
    </location>
</feature>
<name>A0A1H4MHL0_9HYPH</name>
<keyword evidence="1" id="KW-1133">Transmembrane helix</keyword>
<evidence type="ECO:0000313" key="3">
    <source>
        <dbReference type="Proteomes" id="UP000199064"/>
    </source>
</evidence>
<dbReference type="InterPro" id="IPR008620">
    <property type="entry name" value="FixH"/>
</dbReference>
<reference evidence="3" key="1">
    <citation type="submission" date="2016-10" db="EMBL/GenBank/DDBJ databases">
        <authorList>
            <person name="Varghese N."/>
            <person name="Submissions S."/>
        </authorList>
    </citation>
    <scope>NUCLEOTIDE SEQUENCE [LARGE SCALE GENOMIC DNA]</scope>
    <source>
        <strain evidence="3">ES.061</strain>
    </source>
</reference>